<dbReference type="Pfam" id="PF01243">
    <property type="entry name" value="PNPOx_N"/>
    <property type="match status" value="1"/>
</dbReference>
<dbReference type="RefSeq" id="WP_069033431.1">
    <property type="nucleotide sequence ID" value="NZ_MDKC01000009.1"/>
</dbReference>
<dbReference type="InterPro" id="IPR014419">
    <property type="entry name" value="HutZ"/>
</dbReference>
<dbReference type="SUPFAM" id="SSF50475">
    <property type="entry name" value="FMN-binding split barrel"/>
    <property type="match status" value="1"/>
</dbReference>
<dbReference type="InterPro" id="IPR012349">
    <property type="entry name" value="Split_barrel_FMN-bd"/>
</dbReference>
<accession>A0ABX2ZRL6</accession>
<protein>
    <recommendedName>
        <fullName evidence="1">Pyridoxamine 5'-phosphate oxidase N-terminal domain-containing protein</fullName>
    </recommendedName>
</protein>
<dbReference type="Gene3D" id="2.30.110.10">
    <property type="entry name" value="Electron Transport, Fmn-binding Protein, Chain A"/>
    <property type="match status" value="1"/>
</dbReference>
<gene>
    <name evidence="2" type="ORF">BED47_20400</name>
</gene>
<reference evidence="2 3" key="1">
    <citation type="submission" date="2016-07" db="EMBL/GenBank/DDBJ databases">
        <authorList>
            <person name="Townsley L."/>
            <person name="Shank E.A."/>
        </authorList>
    </citation>
    <scope>NUCLEOTIDE SEQUENCE [LARGE SCALE GENOMIC DNA]</scope>
    <source>
        <strain evidence="2 3">CH01</strain>
    </source>
</reference>
<dbReference type="EMBL" id="MDKC01000009">
    <property type="protein sequence ID" value="ODG92340.1"/>
    <property type="molecule type" value="Genomic_DNA"/>
</dbReference>
<dbReference type="Proteomes" id="UP000094580">
    <property type="component" value="Unassembled WGS sequence"/>
</dbReference>
<comment type="caution">
    <text evidence="2">The sequence shown here is derived from an EMBL/GenBank/DDBJ whole genome shotgun (WGS) entry which is preliminary data.</text>
</comment>
<sequence>MEKQLEVQFKIYEKLQSECKTLMINSMDHKGDPHISYSPFVIYEGNFYIFISKIAAHFQHLENNKFISIMIIADEATSPILFTRERIRYKCTPEFVGNVDKEHIFEKFVKNHGDQMIEVLRGIDLSLFKLTPIEGRFIAGFGQAFDINPIEGTFNQIDPSKMNH</sequence>
<name>A0ABX2ZRL6_9BACI</name>
<evidence type="ECO:0000259" key="1">
    <source>
        <dbReference type="Pfam" id="PF01243"/>
    </source>
</evidence>
<keyword evidence="3" id="KW-1185">Reference proteome</keyword>
<feature type="domain" description="Pyridoxamine 5'-phosphate oxidase N-terminal" evidence="1">
    <location>
        <begin position="16"/>
        <end position="137"/>
    </location>
</feature>
<proteinExistence type="predicted"/>
<evidence type="ECO:0000313" key="3">
    <source>
        <dbReference type="Proteomes" id="UP000094580"/>
    </source>
</evidence>
<dbReference type="InterPro" id="IPR011576">
    <property type="entry name" value="Pyridox_Oxase_N"/>
</dbReference>
<dbReference type="PIRSF" id="PIRSF004633">
    <property type="entry name" value="UCP_PLP_oxd"/>
    <property type="match status" value="1"/>
</dbReference>
<organism evidence="2 3">
    <name type="scientific">Gottfriedia luciferensis</name>
    <dbReference type="NCBI Taxonomy" id="178774"/>
    <lineage>
        <taxon>Bacteria</taxon>
        <taxon>Bacillati</taxon>
        <taxon>Bacillota</taxon>
        <taxon>Bacilli</taxon>
        <taxon>Bacillales</taxon>
        <taxon>Bacillaceae</taxon>
        <taxon>Gottfriedia</taxon>
    </lineage>
</organism>
<evidence type="ECO:0000313" key="2">
    <source>
        <dbReference type="EMBL" id="ODG92340.1"/>
    </source>
</evidence>